<sequence>MDGLGDRMKAYERATRAVLPRRTYTVVRVDGRAFHSYLRGAERPFDAGFMAAMDGVAEALCTEISGAVLAYTQSDEVSVLVTDFAAPGTEPWFGGVVQKWCSVAASLATATLNARRPGATALFDARAFTIADPADVAAYLLWRQRDAVRNSIAMAAQSVFPHRRLQGLHSGALQELLFAEAGINWNDYPPQCRRGRLTARTQVEREVRYTHQRTGEEHTAVIARGRWETGPAPHFTAAGLTMLIPGYPPLAQEQAAAQP</sequence>
<gene>
    <name evidence="2" type="ORF">GCM10022255_040210</name>
</gene>
<accession>A0ABP8D9M7</accession>
<dbReference type="PANTHER" id="PTHR12729">
    <property type="entry name" value="TRNA(HIS) GUANYLYLTRANSFERASE-RELATED"/>
    <property type="match status" value="1"/>
</dbReference>
<comment type="caution">
    <text evidence="2">The sequence shown here is derived from an EMBL/GenBank/DDBJ whole genome shotgun (WGS) entry which is preliminary data.</text>
</comment>
<name>A0ABP8D9M7_9ACTN</name>
<dbReference type="InterPro" id="IPR007537">
    <property type="entry name" value="tRNAHis_GuaTrfase_Thg1"/>
</dbReference>
<organism evidence="2 3">
    <name type="scientific">Dactylosporangium darangshiense</name>
    <dbReference type="NCBI Taxonomy" id="579108"/>
    <lineage>
        <taxon>Bacteria</taxon>
        <taxon>Bacillati</taxon>
        <taxon>Actinomycetota</taxon>
        <taxon>Actinomycetes</taxon>
        <taxon>Micromonosporales</taxon>
        <taxon>Micromonosporaceae</taxon>
        <taxon>Dactylosporangium</taxon>
    </lineage>
</organism>
<evidence type="ECO:0000313" key="2">
    <source>
        <dbReference type="EMBL" id="GAA4250668.1"/>
    </source>
</evidence>
<dbReference type="RefSeq" id="WP_345128626.1">
    <property type="nucleotide sequence ID" value="NZ_BAABAT010000010.1"/>
</dbReference>
<dbReference type="EMBL" id="BAABAT010000010">
    <property type="protein sequence ID" value="GAA4250668.1"/>
    <property type="molecule type" value="Genomic_DNA"/>
</dbReference>
<feature type="domain" description="tRNAHis guanylyltransferase catalytic" evidence="1">
    <location>
        <begin position="6"/>
        <end position="129"/>
    </location>
</feature>
<evidence type="ECO:0000313" key="3">
    <source>
        <dbReference type="Proteomes" id="UP001500620"/>
    </source>
</evidence>
<keyword evidence="3" id="KW-1185">Reference proteome</keyword>
<proteinExistence type="predicted"/>
<dbReference type="InterPro" id="IPR038469">
    <property type="entry name" value="tRNAHis_GuaTrfase_Thg1_sf"/>
</dbReference>
<protein>
    <recommendedName>
        <fullName evidence="1">tRNAHis guanylyltransferase catalytic domain-containing protein</fullName>
    </recommendedName>
</protein>
<dbReference type="Proteomes" id="UP001500620">
    <property type="component" value="Unassembled WGS sequence"/>
</dbReference>
<dbReference type="PANTHER" id="PTHR12729:SF1">
    <property type="entry name" value="TRNAHIS GUANYLYLTRANSFERASE CATALYTIC DOMAIN-CONTAINING PROTEIN"/>
    <property type="match status" value="1"/>
</dbReference>
<dbReference type="Pfam" id="PF04446">
    <property type="entry name" value="Thg1"/>
    <property type="match status" value="1"/>
</dbReference>
<dbReference type="InterPro" id="IPR024956">
    <property type="entry name" value="tRNAHis_GuaTrfase_cat"/>
</dbReference>
<reference evidence="3" key="1">
    <citation type="journal article" date="2019" name="Int. J. Syst. Evol. Microbiol.">
        <title>The Global Catalogue of Microorganisms (GCM) 10K type strain sequencing project: providing services to taxonomists for standard genome sequencing and annotation.</title>
        <authorList>
            <consortium name="The Broad Institute Genomics Platform"/>
            <consortium name="The Broad Institute Genome Sequencing Center for Infectious Disease"/>
            <person name="Wu L."/>
            <person name="Ma J."/>
        </authorList>
    </citation>
    <scope>NUCLEOTIDE SEQUENCE [LARGE SCALE GENOMIC DNA]</scope>
    <source>
        <strain evidence="3">JCM 17441</strain>
    </source>
</reference>
<evidence type="ECO:0000259" key="1">
    <source>
        <dbReference type="Pfam" id="PF04446"/>
    </source>
</evidence>
<dbReference type="Gene3D" id="3.30.70.3000">
    <property type="match status" value="1"/>
</dbReference>